<dbReference type="PANTHER" id="PTHR31973:SF195">
    <property type="entry name" value="MUDR FAMILY TRANSPOSASE"/>
    <property type="match status" value="1"/>
</dbReference>
<feature type="region of interest" description="Disordered" evidence="1">
    <location>
        <begin position="223"/>
        <end position="314"/>
    </location>
</feature>
<organism evidence="3 4">
    <name type="scientific">Lolium multiflorum</name>
    <name type="common">Italian ryegrass</name>
    <name type="synonym">Lolium perenne subsp. multiflorum</name>
    <dbReference type="NCBI Taxonomy" id="4521"/>
    <lineage>
        <taxon>Eukaryota</taxon>
        <taxon>Viridiplantae</taxon>
        <taxon>Streptophyta</taxon>
        <taxon>Embryophyta</taxon>
        <taxon>Tracheophyta</taxon>
        <taxon>Spermatophyta</taxon>
        <taxon>Magnoliopsida</taxon>
        <taxon>Liliopsida</taxon>
        <taxon>Poales</taxon>
        <taxon>Poaceae</taxon>
        <taxon>BOP clade</taxon>
        <taxon>Pooideae</taxon>
        <taxon>Poodae</taxon>
        <taxon>Poeae</taxon>
        <taxon>Poeae Chloroplast Group 2 (Poeae type)</taxon>
        <taxon>Loliodinae</taxon>
        <taxon>Loliinae</taxon>
        <taxon>Lolium</taxon>
    </lineage>
</organism>
<reference evidence="3" key="1">
    <citation type="submission" date="2023-07" db="EMBL/GenBank/DDBJ databases">
        <title>A chromosome-level genome assembly of Lolium multiflorum.</title>
        <authorList>
            <person name="Chen Y."/>
            <person name="Copetti D."/>
            <person name="Kolliker R."/>
            <person name="Studer B."/>
        </authorList>
    </citation>
    <scope>NUCLEOTIDE SEQUENCE</scope>
    <source>
        <strain evidence="3">02402/16</strain>
        <tissue evidence="3">Leaf</tissue>
    </source>
</reference>
<name>A0AAD8SE89_LOLMU</name>
<dbReference type="Pfam" id="PF03108">
    <property type="entry name" value="DBD_Tnp_Mut"/>
    <property type="match status" value="1"/>
</dbReference>
<dbReference type="Proteomes" id="UP001231189">
    <property type="component" value="Unassembled WGS sequence"/>
</dbReference>
<dbReference type="EMBL" id="JAUUTY010000004">
    <property type="protein sequence ID" value="KAK1650369.1"/>
    <property type="molecule type" value="Genomic_DNA"/>
</dbReference>
<evidence type="ECO:0000313" key="4">
    <source>
        <dbReference type="Proteomes" id="UP001231189"/>
    </source>
</evidence>
<proteinExistence type="predicted"/>
<dbReference type="AlphaFoldDB" id="A0AAD8SE89"/>
<gene>
    <name evidence="3" type="ORF">QYE76_068174</name>
</gene>
<accession>A0AAD8SE89</accession>
<dbReference type="PANTHER" id="PTHR31973">
    <property type="entry name" value="POLYPROTEIN, PUTATIVE-RELATED"/>
    <property type="match status" value="1"/>
</dbReference>
<dbReference type="InterPro" id="IPR004332">
    <property type="entry name" value="Transposase_MuDR"/>
</dbReference>
<evidence type="ECO:0000313" key="3">
    <source>
        <dbReference type="EMBL" id="KAK1650369.1"/>
    </source>
</evidence>
<feature type="compositionally biased region" description="Acidic residues" evidence="1">
    <location>
        <begin position="233"/>
        <end position="303"/>
    </location>
</feature>
<evidence type="ECO:0000256" key="1">
    <source>
        <dbReference type="SAM" id="MobiDB-lite"/>
    </source>
</evidence>
<keyword evidence="4" id="KW-1185">Reference proteome</keyword>
<feature type="domain" description="Transposase MuDR plant" evidence="2">
    <location>
        <begin position="71"/>
        <end position="134"/>
    </location>
</feature>
<comment type="caution">
    <text evidence="3">The sequence shown here is derived from an EMBL/GenBank/DDBJ whole genome shotgun (WGS) entry which is preliminary data.</text>
</comment>
<protein>
    <recommendedName>
        <fullName evidence="2">Transposase MuDR plant domain-containing protein</fullName>
    </recommendedName>
</protein>
<evidence type="ECO:0000259" key="2">
    <source>
        <dbReference type="Pfam" id="PF03108"/>
    </source>
</evidence>
<sequence length="333" mass="38327">MGTGSRVTREVEPEYIDDEERLYSDVVQNLRRPCRAENRDESDNEAFVIDDEEVEDEDLPTIEWDPANPQMEEGTICASMSECRNALVTYCIKAERTFEVDKSDRVRYRVHCPTENCPWSMHASKMRNSTNVQVKVNPFRHTCLESTLRKETISRAKWVTEDHQVGTKELQKKLKEKFKIEIPYMRVFNGKQHAMDSIYGNWQESFKLLYSFKGEVEKTSPAFGECFNASNDEQNEDPVEATSDDQNDDPIDDPIDEPIDDPVDEPQNDQNDDPIDEPQNDQNDDPIDDQNDDPIYDPIDDPIEEKIEAPNVGVQPSVVVSSTWFEQSCGSEI</sequence>